<feature type="transmembrane region" description="Helical" evidence="8">
    <location>
        <begin position="141"/>
        <end position="164"/>
    </location>
</feature>
<evidence type="ECO:0000256" key="2">
    <source>
        <dbReference type="ARBA" id="ARBA00008335"/>
    </source>
</evidence>
<dbReference type="AlphaFoldDB" id="A0A0D7BK69"/>
<dbReference type="InterPro" id="IPR036259">
    <property type="entry name" value="MFS_trans_sf"/>
</dbReference>
<feature type="transmembrane region" description="Helical" evidence="8">
    <location>
        <begin position="355"/>
        <end position="373"/>
    </location>
</feature>
<feature type="transmembrane region" description="Helical" evidence="8">
    <location>
        <begin position="104"/>
        <end position="121"/>
    </location>
</feature>
<evidence type="ECO:0000256" key="5">
    <source>
        <dbReference type="ARBA" id="ARBA00022989"/>
    </source>
</evidence>
<accession>A0A0D7BK69</accession>
<dbReference type="PANTHER" id="PTHR23514">
    <property type="entry name" value="BYPASS OF STOP CODON PROTEIN 6"/>
    <property type="match status" value="1"/>
</dbReference>
<keyword evidence="6 8" id="KW-0472">Membrane</keyword>
<feature type="transmembrane region" description="Helical" evidence="8">
    <location>
        <begin position="195"/>
        <end position="211"/>
    </location>
</feature>
<dbReference type="GO" id="GO:0012505">
    <property type="term" value="C:endomembrane system"/>
    <property type="evidence" value="ECO:0007669"/>
    <property type="project" value="UniProtKB-SubCell"/>
</dbReference>
<keyword evidence="11" id="KW-1185">Reference proteome</keyword>
<dbReference type="Proteomes" id="UP000054007">
    <property type="component" value="Unassembled WGS sequence"/>
</dbReference>
<organism evidence="10 11">
    <name type="scientific">Cylindrobasidium torrendii FP15055 ss-10</name>
    <dbReference type="NCBI Taxonomy" id="1314674"/>
    <lineage>
        <taxon>Eukaryota</taxon>
        <taxon>Fungi</taxon>
        <taxon>Dikarya</taxon>
        <taxon>Basidiomycota</taxon>
        <taxon>Agaricomycotina</taxon>
        <taxon>Agaricomycetes</taxon>
        <taxon>Agaricomycetidae</taxon>
        <taxon>Agaricales</taxon>
        <taxon>Marasmiineae</taxon>
        <taxon>Physalacriaceae</taxon>
        <taxon>Cylindrobasidium</taxon>
    </lineage>
</organism>
<dbReference type="PANTHER" id="PTHR23514:SF3">
    <property type="entry name" value="BYPASS OF STOP CODON PROTEIN 6"/>
    <property type="match status" value="1"/>
</dbReference>
<feature type="transmembrane region" description="Helical" evidence="8">
    <location>
        <begin position="470"/>
        <end position="489"/>
    </location>
</feature>
<feature type="region of interest" description="Disordered" evidence="7">
    <location>
        <begin position="73"/>
        <end position="95"/>
    </location>
</feature>
<dbReference type="SUPFAM" id="SSF103473">
    <property type="entry name" value="MFS general substrate transporter"/>
    <property type="match status" value="1"/>
</dbReference>
<comment type="similarity">
    <text evidence="2">Belongs to the major facilitator superfamily.</text>
</comment>
<dbReference type="EMBL" id="KN880467">
    <property type="protein sequence ID" value="KIY70509.1"/>
    <property type="molecule type" value="Genomic_DNA"/>
</dbReference>
<dbReference type="FunFam" id="1.20.1250.20:FF:000286">
    <property type="entry name" value="MFS efflux transporter"/>
    <property type="match status" value="1"/>
</dbReference>
<keyword evidence="4 8" id="KW-0812">Transmembrane</keyword>
<feature type="transmembrane region" description="Helical" evidence="8">
    <location>
        <begin position="406"/>
        <end position="424"/>
    </location>
</feature>
<evidence type="ECO:0000313" key="11">
    <source>
        <dbReference type="Proteomes" id="UP000054007"/>
    </source>
</evidence>
<dbReference type="InterPro" id="IPR011701">
    <property type="entry name" value="MFS"/>
</dbReference>
<evidence type="ECO:0000256" key="8">
    <source>
        <dbReference type="SAM" id="Phobius"/>
    </source>
</evidence>
<proteinExistence type="inferred from homology"/>
<dbReference type="GO" id="GO:0016020">
    <property type="term" value="C:membrane"/>
    <property type="evidence" value="ECO:0007669"/>
    <property type="project" value="TreeGrafter"/>
</dbReference>
<feature type="region of interest" description="Disordered" evidence="7">
    <location>
        <begin position="1"/>
        <end position="25"/>
    </location>
</feature>
<evidence type="ECO:0000259" key="9">
    <source>
        <dbReference type="PROSITE" id="PS50850"/>
    </source>
</evidence>
<feature type="transmembrane region" description="Helical" evidence="8">
    <location>
        <begin position="436"/>
        <end position="458"/>
    </location>
</feature>
<evidence type="ECO:0000256" key="1">
    <source>
        <dbReference type="ARBA" id="ARBA00004127"/>
    </source>
</evidence>
<feature type="transmembrane region" description="Helical" evidence="8">
    <location>
        <begin position="260"/>
        <end position="280"/>
    </location>
</feature>
<dbReference type="Gene3D" id="1.20.1250.20">
    <property type="entry name" value="MFS general substrate transporter like domains"/>
    <property type="match status" value="2"/>
</dbReference>
<reference evidence="10 11" key="1">
    <citation type="journal article" date="2015" name="Fungal Genet. Biol.">
        <title>Evolution of novel wood decay mechanisms in Agaricales revealed by the genome sequences of Fistulina hepatica and Cylindrobasidium torrendii.</title>
        <authorList>
            <person name="Floudas D."/>
            <person name="Held B.W."/>
            <person name="Riley R."/>
            <person name="Nagy L.G."/>
            <person name="Koehler G."/>
            <person name="Ransdell A.S."/>
            <person name="Younus H."/>
            <person name="Chow J."/>
            <person name="Chiniquy J."/>
            <person name="Lipzen A."/>
            <person name="Tritt A."/>
            <person name="Sun H."/>
            <person name="Haridas S."/>
            <person name="LaButti K."/>
            <person name="Ohm R.A."/>
            <person name="Kues U."/>
            <person name="Blanchette R.A."/>
            <person name="Grigoriev I.V."/>
            <person name="Minto R.E."/>
            <person name="Hibbett D.S."/>
        </authorList>
    </citation>
    <scope>NUCLEOTIDE SEQUENCE [LARGE SCALE GENOMIC DNA]</scope>
    <source>
        <strain evidence="10 11">FP15055 ss-10</strain>
    </source>
</reference>
<feature type="transmembrane region" description="Helical" evidence="8">
    <location>
        <begin position="382"/>
        <end position="400"/>
    </location>
</feature>
<evidence type="ECO:0000256" key="3">
    <source>
        <dbReference type="ARBA" id="ARBA00022448"/>
    </source>
</evidence>
<feature type="domain" description="Major facilitator superfamily (MFS) profile" evidence="9">
    <location>
        <begin position="108"/>
        <end position="496"/>
    </location>
</feature>
<sequence>MSFFLGTKPSHGHPELGSDIGPSVPRLRASEGIEHELGYELHHLDRVRRPSAVRLESSGKISFQESLVESPSIPYTRPASALSTSEPREESSVNPALKKKQRRLANIQFAAICFMFFVEGWNDGTTGPLLPTMQEHYNIGFTLVSMLFVFACIGFILGACLNVWINEKVGFGKATVFASMFQIVAYALASPAPPFPVIVLGYFLAGFGISIQNAQGNGFVGSLKEHKTTCLNIMHGMYGAGAFVAPLVSTPFSKMPHWSYHYIISTGLAVLNTTILILVFKGKRQEELLADAGQEPAEAEDTVGANIYRAFLSLPSVHLMSLFAIIYVGTEVTLGGWIVTFIINERSGGKSSGYISSGFFGGLTVGRLALIWVSKKIGERRVVFLYAFAAIALELTIWFVPSIIENAVAVSFIGILLGPMYPILVGHAAKILPRWLFTGSVGWISGIGFSGSAALPFITGLLASKFGIKSLQPFIVSMMCTMVGLWALVPRAPRHRD</sequence>
<dbReference type="InterPro" id="IPR051788">
    <property type="entry name" value="MFS_Transporter"/>
</dbReference>
<evidence type="ECO:0000256" key="6">
    <source>
        <dbReference type="ARBA" id="ARBA00023136"/>
    </source>
</evidence>
<feature type="transmembrane region" description="Helical" evidence="8">
    <location>
        <begin position="319"/>
        <end position="343"/>
    </location>
</feature>
<dbReference type="OrthoDB" id="413079at2759"/>
<comment type="subcellular location">
    <subcellularLocation>
        <location evidence="1">Endomembrane system</location>
        <topology evidence="1">Multi-pass membrane protein</topology>
    </subcellularLocation>
</comment>
<gene>
    <name evidence="10" type="ORF">CYLTODRAFT_182199</name>
</gene>
<name>A0A0D7BK69_9AGAR</name>
<dbReference type="InterPro" id="IPR020846">
    <property type="entry name" value="MFS_dom"/>
</dbReference>
<dbReference type="Pfam" id="PF07690">
    <property type="entry name" value="MFS_1"/>
    <property type="match status" value="1"/>
</dbReference>
<evidence type="ECO:0000256" key="7">
    <source>
        <dbReference type="SAM" id="MobiDB-lite"/>
    </source>
</evidence>
<keyword evidence="3" id="KW-0813">Transport</keyword>
<feature type="transmembrane region" description="Helical" evidence="8">
    <location>
        <begin position="171"/>
        <end position="189"/>
    </location>
</feature>
<feature type="transmembrane region" description="Helical" evidence="8">
    <location>
        <begin position="231"/>
        <end position="248"/>
    </location>
</feature>
<dbReference type="GO" id="GO:0022857">
    <property type="term" value="F:transmembrane transporter activity"/>
    <property type="evidence" value="ECO:0007669"/>
    <property type="project" value="InterPro"/>
</dbReference>
<evidence type="ECO:0000256" key="4">
    <source>
        <dbReference type="ARBA" id="ARBA00022692"/>
    </source>
</evidence>
<protein>
    <submittedName>
        <fullName evidence="10">MFS general substrate transporter</fullName>
    </submittedName>
</protein>
<evidence type="ECO:0000313" key="10">
    <source>
        <dbReference type="EMBL" id="KIY70509.1"/>
    </source>
</evidence>
<keyword evidence="5 8" id="KW-1133">Transmembrane helix</keyword>
<dbReference type="PROSITE" id="PS50850">
    <property type="entry name" value="MFS"/>
    <property type="match status" value="1"/>
</dbReference>